<gene>
    <name evidence="2" type="ORF">BACCIP111899_00867</name>
</gene>
<evidence type="ECO:0000259" key="1">
    <source>
        <dbReference type="Pfam" id="PF26353"/>
    </source>
</evidence>
<proteinExistence type="predicted"/>
<keyword evidence="3" id="KW-1185">Reference proteome</keyword>
<dbReference type="InterPro" id="IPR058780">
    <property type="entry name" value="YhfM-like_dom"/>
</dbReference>
<feature type="domain" description="YhfM-like" evidence="1">
    <location>
        <begin position="39"/>
        <end position="135"/>
    </location>
</feature>
<comment type="caution">
    <text evidence="2">The sequence shown here is derived from an EMBL/GenBank/DDBJ whole genome shotgun (WGS) entry which is preliminary data.</text>
</comment>
<evidence type="ECO:0000313" key="2">
    <source>
        <dbReference type="EMBL" id="CAG9611695.1"/>
    </source>
</evidence>
<reference evidence="2 3" key="1">
    <citation type="submission" date="2021-10" db="EMBL/GenBank/DDBJ databases">
        <authorList>
            <person name="Criscuolo A."/>
        </authorList>
    </citation>
    <scope>NUCLEOTIDE SEQUENCE [LARGE SCALE GENOMIC DNA]</scope>
    <source>
        <strain evidence="3">CIP 111899</strain>
    </source>
</reference>
<protein>
    <recommendedName>
        <fullName evidence="1">YhfM-like domain-containing protein</fullName>
    </recommendedName>
</protein>
<dbReference type="Proteomes" id="UP000789423">
    <property type="component" value="Unassembled WGS sequence"/>
</dbReference>
<accession>A0ABN7ZWQ3</accession>
<organism evidence="2 3">
    <name type="scientific">Bacillus rhizoplanae</name>
    <dbReference type="NCBI Taxonomy" id="2880966"/>
    <lineage>
        <taxon>Bacteria</taxon>
        <taxon>Bacillati</taxon>
        <taxon>Bacillota</taxon>
        <taxon>Bacilli</taxon>
        <taxon>Bacillales</taxon>
        <taxon>Bacillaceae</taxon>
        <taxon>Bacillus</taxon>
    </lineage>
</organism>
<dbReference type="RefSeq" id="WP_230573958.1">
    <property type="nucleotide sequence ID" value="NZ_CAKJTI010000003.1"/>
</dbReference>
<dbReference type="EMBL" id="CAKJTI010000003">
    <property type="protein sequence ID" value="CAG9611695.1"/>
    <property type="molecule type" value="Genomic_DNA"/>
</dbReference>
<sequence length="288" mass="33857">MRKKWLFMFVLFLLVACNQMDKKIEQGEKSAKEAGSVMEESIQIIVSQTGQEEKILKDEKAKIVANIINKAEKQNVIGELGEPEYVIKIKKNGQEEKYKAWLRTEARTGWLQKETDTKNFYLISKADTEKLLSLFPTAPSTQNEDEQQSTITEITKKDLQITRFHIKTKENTVHYTVYYTISDALYKKLEKEKNYYFQLHFPPKVQKIINKEKSDPIQGEIVKEGYKQYEVNFFVPANNLSSSQLKMLEAYYDQYDLKMFNHKKEEIGAFQNIIQIVKEYGEKMELER</sequence>
<name>A0ABN7ZWQ3_9BACI</name>
<dbReference type="PROSITE" id="PS51257">
    <property type="entry name" value="PROKAR_LIPOPROTEIN"/>
    <property type="match status" value="1"/>
</dbReference>
<evidence type="ECO:0000313" key="3">
    <source>
        <dbReference type="Proteomes" id="UP000789423"/>
    </source>
</evidence>
<dbReference type="Pfam" id="PF26353">
    <property type="entry name" value="YhfM"/>
    <property type="match status" value="1"/>
</dbReference>